<reference evidence="9 10" key="1">
    <citation type="journal article" date="2021" name="Sci. Rep.">
        <title>Genome sequencing of the multicellular alga Astrephomene provides insights into convergent evolution of germ-soma differentiation.</title>
        <authorList>
            <person name="Yamashita S."/>
            <person name="Yamamoto K."/>
            <person name="Matsuzaki R."/>
            <person name="Suzuki S."/>
            <person name="Yamaguchi H."/>
            <person name="Hirooka S."/>
            <person name="Minakuchi Y."/>
            <person name="Miyagishima S."/>
            <person name="Kawachi M."/>
            <person name="Toyoda A."/>
            <person name="Nozaki H."/>
        </authorList>
    </citation>
    <scope>NUCLEOTIDE SEQUENCE [LARGE SCALE GENOMIC DNA]</scope>
    <source>
        <strain evidence="9 10">NIES-4017</strain>
    </source>
</reference>
<proteinExistence type="inferred from homology"/>
<keyword evidence="10" id="KW-1185">Reference proteome</keyword>
<feature type="region of interest" description="Disordered" evidence="8">
    <location>
        <begin position="172"/>
        <end position="196"/>
    </location>
</feature>
<feature type="region of interest" description="Disordered" evidence="8">
    <location>
        <begin position="720"/>
        <end position="742"/>
    </location>
</feature>
<keyword evidence="7" id="KW-0472">Membrane</keyword>
<evidence type="ECO:0000256" key="1">
    <source>
        <dbReference type="ARBA" id="ARBA00022448"/>
    </source>
</evidence>
<keyword evidence="5 7" id="KW-0906">Nuclear pore complex</keyword>
<keyword evidence="6 7" id="KW-0539">Nucleus</keyword>
<comment type="similarity">
    <text evidence="7">Belongs to the nucleoporin Nup84/Nup107 family.</text>
</comment>
<evidence type="ECO:0000256" key="6">
    <source>
        <dbReference type="ARBA" id="ARBA00023242"/>
    </source>
</evidence>
<sequence length="1190" mass="124198">MDVDLPGLGVGQQRVSLEEELTSVFTALLSDSRGAKDAVVDIYNVCHQRAEALRAEASEQLHRPARHMTLMTLAEEMEAQAATWQLVFCLYCDEAPPAGVGGGGVIGTGGAKLYRERLADSVKLDPEQARCARVVSWLESLADDCLRRQAGAAFAPEEGLWHETKTEMRAGRGSVVSELDPDAPGRTGRPLHAGNARSQERILARVWQLMRAGRLPEALELCQHVGQPWRAAALGGGGQFGALPVGSAAIEHDQAVDSELQAEELADEVTHGSGTLLALWRWAAQQAASAPPGDKFERAVFGGLGGSIAAMAPACSSWEDFAWAYCRSWLESQLMRTVPLEPHATGDLVAGDVVASALARCGIAPATAQRSVEAAMSVVLGTSGGGAAAATGGPPLASYGDGSEAAATASRGFGQLFAQHVMAPGSLVHSGSPAVQALRQVQGLLVQGDMSVLAGHLHNALVERRNGGGGAAVVTAAEGGGEAVPSAAAMDDGGADGLANAVAATNPERRWRMCALAAHMLLALEGLGVVAGREQEARSGGATGALSDPFEVHKTLELSQQLLVFYVSRLLERGQLPLVPPYLCALRTAPRSSLCGELLALHTRRLTGLVAVDGDASAAGGPTGLSEEQLAAADSECFSAFASLDEWFRRCVERQQQPPEELASRLATDIRPNELRIQLATFALSCRNNPLYGPHQRSRVTRWLTYPYIAAVQQATAAAAAEDEQRRQEGLNNDVDGGGGDAEQQQRAAVVVQLDPMSYYDVLDYANCLCCELALGDDVTAAAGHVLFEEVLPEGLDQAAFTAAESLAASAAAAADAAAAAAAELDAAVATSSGSLSALIQQQQLQQQAAAEAAVEERLAVQLRNLASELSAWRLFFGLDAQLARWWSRHEALTAAAGQEEGEEAVAALVQEGGELLQAYLEQLLQVGWQQDLASPARALAAAAAAASDGAVRVTLTVTSPPGAGSLAEPSSGAAAWGQQTAPYPVLQGAALLEFQLALQAGLQREVAQLGAGPAVDVVVAGPAEAEEQGQGLVTVSLAAAPEPQSWQALVGLVCSAVRGGLEGAPRLLLVGMEADRATSLAVCRRCCLAQAVLRCAALRLSLVTLGADADSPATGPQLLEMLAASPEVTGLGTRGSAGAAGLLDLLTQSQLQHVLAAEADTAVQHLRNQQQPRRWQQQQLQEQQRWRRV</sequence>
<comment type="caution">
    <text evidence="9">The sequence shown here is derived from an EMBL/GenBank/DDBJ whole genome shotgun (WGS) entry which is preliminary data.</text>
</comment>
<dbReference type="PANTHER" id="PTHR13003">
    <property type="entry name" value="NUP107-RELATED"/>
    <property type="match status" value="1"/>
</dbReference>
<dbReference type="GO" id="GO:0006406">
    <property type="term" value="P:mRNA export from nucleus"/>
    <property type="evidence" value="ECO:0007669"/>
    <property type="project" value="TreeGrafter"/>
</dbReference>
<evidence type="ECO:0000256" key="3">
    <source>
        <dbReference type="ARBA" id="ARBA00022927"/>
    </source>
</evidence>
<dbReference type="AlphaFoldDB" id="A0AAD3HI18"/>
<dbReference type="Proteomes" id="UP001054857">
    <property type="component" value="Unassembled WGS sequence"/>
</dbReference>
<comment type="subcellular location">
    <subcellularLocation>
        <location evidence="7">Nucleus</location>
        <location evidence="7">Nuclear pore complex</location>
    </subcellularLocation>
    <subcellularLocation>
        <location evidence="7">Nucleus membrane</location>
    </subcellularLocation>
</comment>
<evidence type="ECO:0000256" key="8">
    <source>
        <dbReference type="SAM" id="MobiDB-lite"/>
    </source>
</evidence>
<comment type="subunit">
    <text evidence="7">Part of the nuclear pore complex (NPC).</text>
</comment>
<dbReference type="PANTHER" id="PTHR13003:SF2">
    <property type="entry name" value="NUCLEAR PORE COMPLEX PROTEIN NUP107"/>
    <property type="match status" value="1"/>
</dbReference>
<name>A0AAD3HI18_9CHLO</name>
<dbReference type="Pfam" id="PF04121">
    <property type="entry name" value="Nup84_Nup100"/>
    <property type="match status" value="1"/>
</dbReference>
<dbReference type="InterPro" id="IPR007252">
    <property type="entry name" value="Nup84/Nup107"/>
</dbReference>
<evidence type="ECO:0000256" key="4">
    <source>
        <dbReference type="ARBA" id="ARBA00023010"/>
    </source>
</evidence>
<keyword evidence="2" id="KW-0509">mRNA transport</keyword>
<protein>
    <recommendedName>
        <fullName evidence="7">Nuclear pore complex protein</fullName>
    </recommendedName>
</protein>
<keyword evidence="4 7" id="KW-0811">Translocation</keyword>
<evidence type="ECO:0000256" key="2">
    <source>
        <dbReference type="ARBA" id="ARBA00022816"/>
    </source>
</evidence>
<evidence type="ECO:0000313" key="10">
    <source>
        <dbReference type="Proteomes" id="UP001054857"/>
    </source>
</evidence>
<comment type="function">
    <text evidence="7">Functions as a component of the nuclear pore complex (NPC).</text>
</comment>
<dbReference type="GO" id="GO:0017056">
    <property type="term" value="F:structural constituent of nuclear pore"/>
    <property type="evidence" value="ECO:0007669"/>
    <property type="project" value="UniProtKB-UniRule"/>
</dbReference>
<dbReference type="EMBL" id="BMAR01000001">
    <property type="protein sequence ID" value="GFR41433.1"/>
    <property type="molecule type" value="Genomic_DNA"/>
</dbReference>
<evidence type="ECO:0000256" key="7">
    <source>
        <dbReference type="RuleBase" id="RU365072"/>
    </source>
</evidence>
<keyword evidence="1 7" id="KW-0813">Transport</keyword>
<dbReference type="GO" id="GO:0031965">
    <property type="term" value="C:nuclear membrane"/>
    <property type="evidence" value="ECO:0007669"/>
    <property type="project" value="UniProtKB-SubCell"/>
</dbReference>
<gene>
    <name evidence="9" type="ORF">Agub_g2121</name>
</gene>
<dbReference type="GO" id="GO:0000973">
    <property type="term" value="P:post-transcriptional tethering of RNA polymerase II gene DNA at nuclear periphery"/>
    <property type="evidence" value="ECO:0007669"/>
    <property type="project" value="TreeGrafter"/>
</dbReference>
<dbReference type="Gene3D" id="1.10.3450.20">
    <property type="match status" value="1"/>
</dbReference>
<organism evidence="9 10">
    <name type="scientific">Astrephomene gubernaculifera</name>
    <dbReference type="NCBI Taxonomy" id="47775"/>
    <lineage>
        <taxon>Eukaryota</taxon>
        <taxon>Viridiplantae</taxon>
        <taxon>Chlorophyta</taxon>
        <taxon>core chlorophytes</taxon>
        <taxon>Chlorophyceae</taxon>
        <taxon>CS clade</taxon>
        <taxon>Chlamydomonadales</taxon>
        <taxon>Astrephomenaceae</taxon>
        <taxon>Astrephomene</taxon>
    </lineage>
</organism>
<evidence type="ECO:0000313" key="9">
    <source>
        <dbReference type="EMBL" id="GFR41433.1"/>
    </source>
</evidence>
<keyword evidence="3" id="KW-0653">Protein transport</keyword>
<accession>A0AAD3HI18</accession>
<dbReference type="GO" id="GO:0006606">
    <property type="term" value="P:protein import into nucleus"/>
    <property type="evidence" value="ECO:0007669"/>
    <property type="project" value="TreeGrafter"/>
</dbReference>
<evidence type="ECO:0000256" key="5">
    <source>
        <dbReference type="ARBA" id="ARBA00023132"/>
    </source>
</evidence>
<dbReference type="GO" id="GO:0031080">
    <property type="term" value="C:nuclear pore outer ring"/>
    <property type="evidence" value="ECO:0007669"/>
    <property type="project" value="TreeGrafter"/>
</dbReference>